<organism evidence="1 2">
    <name type="scientific">Spiroplasma taiwanense CT-1</name>
    <dbReference type="NCBI Taxonomy" id="1276220"/>
    <lineage>
        <taxon>Bacteria</taxon>
        <taxon>Bacillati</taxon>
        <taxon>Mycoplasmatota</taxon>
        <taxon>Mollicutes</taxon>
        <taxon>Entomoplasmatales</taxon>
        <taxon>Spiroplasmataceae</taxon>
        <taxon>Spiroplasma</taxon>
    </lineage>
</organism>
<geneLocation type="plasmid" evidence="1">
    <name>unnamed</name>
</geneLocation>
<reference evidence="1 2" key="1">
    <citation type="journal article" date="2013" name="Genome Biol. Evol.">
        <title>Comparison of metabolic capacities and inference of gene content evolution in mosquito-associated Spiroplasma diminutum and S. taiwanense.</title>
        <authorList>
            <person name="Lo W.S."/>
            <person name="Ku C."/>
            <person name="Chen L.L."/>
            <person name="Chang T.H."/>
            <person name="Kuo C.H."/>
        </authorList>
    </citation>
    <scope>NUCLEOTIDE SEQUENCE [LARGE SCALE GENOMIC DNA]</scope>
    <source>
        <strain evidence="1">CT-1</strain>
        <plasmid evidence="2">Plasmid</plasmid>
    </source>
</reference>
<evidence type="ECO:0000313" key="1">
    <source>
        <dbReference type="EMBL" id="AGR41701.1"/>
    </source>
</evidence>
<dbReference type="PATRIC" id="fig|1276220.3.peg.1135"/>
<dbReference type="AlphaFoldDB" id="S5LYT4"/>
<keyword evidence="2" id="KW-1185">Reference proteome</keyword>
<proteinExistence type="predicted"/>
<dbReference type="Proteomes" id="UP000014984">
    <property type="component" value="Plasmid unnamed"/>
</dbReference>
<dbReference type="HOGENOM" id="CLU_2318702_0_0_14"/>
<protein>
    <submittedName>
        <fullName evidence="1">Uncharacterized protein</fullName>
    </submittedName>
</protein>
<gene>
    <name evidence="1" type="ORF">STAIW_v1c11180</name>
</gene>
<dbReference type="KEGG" id="stai:STAIW_v1c11180"/>
<keyword evidence="1" id="KW-0614">Plasmid</keyword>
<name>S5LYT4_9MOLU</name>
<sequence>MANKLFEKLSKDVNTKNTAKSINDLVQEKQKNEEYIDVYNIKPLKKISNSFEFKGKQTTIYLDYETLQKIQKLKKMGLNPNLSENTRKFIGELYEKWNK</sequence>
<dbReference type="RefSeq" id="WP_020835476.1">
    <property type="nucleotide sequence ID" value="NC_021832.1"/>
</dbReference>
<dbReference type="EMBL" id="CP005075">
    <property type="protein sequence ID" value="AGR41701.1"/>
    <property type="molecule type" value="Genomic_DNA"/>
</dbReference>
<evidence type="ECO:0000313" key="2">
    <source>
        <dbReference type="Proteomes" id="UP000014984"/>
    </source>
</evidence>
<accession>S5LYT4</accession>